<protein>
    <submittedName>
        <fullName evidence="5">SDR family NAD(P)-dependent oxidoreductase</fullName>
    </submittedName>
</protein>
<dbReference type="PROSITE" id="PS00061">
    <property type="entry name" value="ADH_SHORT"/>
    <property type="match status" value="1"/>
</dbReference>
<reference evidence="5" key="2">
    <citation type="submission" date="2021-04" db="EMBL/GenBank/DDBJ databases">
        <authorList>
            <person name="Gilroy R."/>
        </authorList>
    </citation>
    <scope>NUCLEOTIDE SEQUENCE</scope>
    <source>
        <strain evidence="5">CHK32-1732</strain>
    </source>
</reference>
<proteinExistence type="inferred from homology"/>
<dbReference type="InterPro" id="IPR020904">
    <property type="entry name" value="Sc_DH/Rdtase_CS"/>
</dbReference>
<organism evidence="5 6">
    <name type="scientific">Candidatus Corynebacterium avicola</name>
    <dbReference type="NCBI Taxonomy" id="2838527"/>
    <lineage>
        <taxon>Bacteria</taxon>
        <taxon>Bacillati</taxon>
        <taxon>Actinomycetota</taxon>
        <taxon>Actinomycetes</taxon>
        <taxon>Mycobacteriales</taxon>
        <taxon>Corynebacteriaceae</taxon>
        <taxon>Corynebacterium</taxon>
    </lineage>
</organism>
<comment type="caution">
    <text evidence="5">The sequence shown here is derived from an EMBL/GenBank/DDBJ whole genome shotgun (WGS) entry which is preliminary data.</text>
</comment>
<evidence type="ECO:0000313" key="5">
    <source>
        <dbReference type="EMBL" id="HIW91069.1"/>
    </source>
</evidence>
<dbReference type="Proteomes" id="UP000824190">
    <property type="component" value="Unassembled WGS sequence"/>
</dbReference>
<dbReference type="Pfam" id="PF00106">
    <property type="entry name" value="adh_short"/>
    <property type="match status" value="1"/>
</dbReference>
<keyword evidence="2" id="KW-0560">Oxidoreductase</keyword>
<feature type="domain" description="Ketoreductase" evidence="4">
    <location>
        <begin position="27"/>
        <end position="209"/>
    </location>
</feature>
<dbReference type="EMBL" id="DXGC01000051">
    <property type="protein sequence ID" value="HIW91069.1"/>
    <property type="molecule type" value="Genomic_DNA"/>
</dbReference>
<dbReference type="PANTHER" id="PTHR44196">
    <property type="entry name" value="DEHYDROGENASE/REDUCTASE SDR FAMILY MEMBER 7B"/>
    <property type="match status" value="1"/>
</dbReference>
<accession>A0A9D1RN93</accession>
<sequence>MTPEKKQGNSLAPKVTGKLAPFRFTDARVVLTGAASGMGEQMAHQLADQGARLVLVDRDEERLTAVAAVITDARPGSDVTTHVVDLSDDAAIAAFVEELAGTSVDLLINNAGVALGGGFDQVTEEEFDWVLQINLRAPIALARGVLPLMSEGAHIVNLSSLFGLTGPAGQTAYSTSKFGLRGFSDSLRRELAPQGIGVTTVHPGGIRTRIAETARITEKATEEQVTEGKKAFARMLSYPADKAAAEILDGVGHRRARVLIAPETTIIDIAARLAPVRNLELVSALQSTVGKVARKLRRS</sequence>
<gene>
    <name evidence="5" type="ORF">H9870_05330</name>
</gene>
<dbReference type="AlphaFoldDB" id="A0A9D1RN93"/>
<dbReference type="SUPFAM" id="SSF51735">
    <property type="entry name" value="NAD(P)-binding Rossmann-fold domains"/>
    <property type="match status" value="1"/>
</dbReference>
<reference evidence="5" key="1">
    <citation type="journal article" date="2021" name="PeerJ">
        <title>Extensive microbial diversity within the chicken gut microbiome revealed by metagenomics and culture.</title>
        <authorList>
            <person name="Gilroy R."/>
            <person name="Ravi A."/>
            <person name="Getino M."/>
            <person name="Pursley I."/>
            <person name="Horton D.L."/>
            <person name="Alikhan N.F."/>
            <person name="Baker D."/>
            <person name="Gharbi K."/>
            <person name="Hall N."/>
            <person name="Watson M."/>
            <person name="Adriaenssens E.M."/>
            <person name="Foster-Nyarko E."/>
            <person name="Jarju S."/>
            <person name="Secka A."/>
            <person name="Antonio M."/>
            <person name="Oren A."/>
            <person name="Chaudhuri R.R."/>
            <person name="La Ragione R."/>
            <person name="Hildebrand F."/>
            <person name="Pallen M.J."/>
        </authorList>
    </citation>
    <scope>NUCLEOTIDE SEQUENCE</scope>
    <source>
        <strain evidence="5">CHK32-1732</strain>
    </source>
</reference>
<dbReference type="Gene3D" id="3.40.50.720">
    <property type="entry name" value="NAD(P)-binding Rossmann-like Domain"/>
    <property type="match status" value="1"/>
</dbReference>
<comment type="similarity">
    <text evidence="1 3">Belongs to the short-chain dehydrogenases/reductases (SDR) family.</text>
</comment>
<dbReference type="InterPro" id="IPR057326">
    <property type="entry name" value="KR_dom"/>
</dbReference>
<evidence type="ECO:0000256" key="1">
    <source>
        <dbReference type="ARBA" id="ARBA00006484"/>
    </source>
</evidence>
<dbReference type="PANTHER" id="PTHR44196:SF1">
    <property type="entry name" value="DEHYDROGENASE_REDUCTASE SDR FAMILY MEMBER 7B"/>
    <property type="match status" value="1"/>
</dbReference>
<dbReference type="GO" id="GO:0016020">
    <property type="term" value="C:membrane"/>
    <property type="evidence" value="ECO:0007669"/>
    <property type="project" value="TreeGrafter"/>
</dbReference>
<evidence type="ECO:0000313" key="6">
    <source>
        <dbReference type="Proteomes" id="UP000824190"/>
    </source>
</evidence>
<name>A0A9D1RN93_9CORY</name>
<dbReference type="SMART" id="SM00822">
    <property type="entry name" value="PKS_KR"/>
    <property type="match status" value="1"/>
</dbReference>
<dbReference type="PRINTS" id="PR00081">
    <property type="entry name" value="GDHRDH"/>
</dbReference>
<dbReference type="InterPro" id="IPR036291">
    <property type="entry name" value="NAD(P)-bd_dom_sf"/>
</dbReference>
<evidence type="ECO:0000259" key="4">
    <source>
        <dbReference type="SMART" id="SM00822"/>
    </source>
</evidence>
<dbReference type="PRINTS" id="PR00080">
    <property type="entry name" value="SDRFAMILY"/>
</dbReference>
<evidence type="ECO:0000256" key="2">
    <source>
        <dbReference type="ARBA" id="ARBA00023002"/>
    </source>
</evidence>
<dbReference type="GO" id="GO:0016491">
    <property type="term" value="F:oxidoreductase activity"/>
    <property type="evidence" value="ECO:0007669"/>
    <property type="project" value="UniProtKB-KW"/>
</dbReference>
<evidence type="ECO:0000256" key="3">
    <source>
        <dbReference type="RuleBase" id="RU000363"/>
    </source>
</evidence>
<dbReference type="InterPro" id="IPR002347">
    <property type="entry name" value="SDR_fam"/>
</dbReference>